<comment type="caution">
    <text evidence="9">The sequence shown here is derived from an EMBL/GenBank/DDBJ whole genome shotgun (WGS) entry which is preliminary data.</text>
</comment>
<feature type="compositionally biased region" description="Basic and acidic residues" evidence="8">
    <location>
        <begin position="38"/>
        <end position="52"/>
    </location>
</feature>
<feature type="compositionally biased region" description="Basic and acidic residues" evidence="8">
    <location>
        <begin position="259"/>
        <end position="269"/>
    </location>
</feature>
<dbReference type="GO" id="GO:0030130">
    <property type="term" value="C:clathrin coat of trans-Golgi network vesicle"/>
    <property type="evidence" value="ECO:0007669"/>
    <property type="project" value="InterPro"/>
</dbReference>
<dbReference type="EMBL" id="CM035425">
    <property type="protein sequence ID" value="KAH7331505.1"/>
    <property type="molecule type" value="Genomic_DNA"/>
</dbReference>
<evidence type="ECO:0000256" key="1">
    <source>
        <dbReference type="ARBA" id="ARBA00003913"/>
    </source>
</evidence>
<protein>
    <recommendedName>
        <fullName evidence="7">Clathrin light chain</fullName>
    </recommendedName>
</protein>
<evidence type="ECO:0000256" key="5">
    <source>
        <dbReference type="ARBA" id="ARBA00023176"/>
    </source>
</evidence>
<dbReference type="GO" id="GO:0005198">
    <property type="term" value="F:structural molecule activity"/>
    <property type="evidence" value="ECO:0007669"/>
    <property type="project" value="InterPro"/>
</dbReference>
<dbReference type="PANTHER" id="PTHR10639">
    <property type="entry name" value="CLATHRIN LIGHT CHAIN"/>
    <property type="match status" value="1"/>
</dbReference>
<keyword evidence="5 7" id="KW-0168">Coated pit</keyword>
<dbReference type="InterPro" id="IPR000996">
    <property type="entry name" value="Clathrin_L-chain"/>
</dbReference>
<feature type="compositionally biased region" description="Low complexity" evidence="8">
    <location>
        <begin position="314"/>
        <end position="323"/>
    </location>
</feature>
<dbReference type="GO" id="GO:0006886">
    <property type="term" value="P:intracellular protein transport"/>
    <property type="evidence" value="ECO:0007669"/>
    <property type="project" value="InterPro"/>
</dbReference>
<dbReference type="AlphaFoldDB" id="A0A8T2SHJ8"/>
<proteinExistence type="inferred from homology"/>
<dbReference type="OrthoDB" id="782264at2759"/>
<dbReference type="OMA" id="CETNIAT"/>
<accession>A0A8T2SHJ8</accession>
<dbReference type="Proteomes" id="UP000825935">
    <property type="component" value="Chromosome 20"/>
</dbReference>
<evidence type="ECO:0000313" key="10">
    <source>
        <dbReference type="Proteomes" id="UP000825935"/>
    </source>
</evidence>
<dbReference type="GO" id="GO:0032050">
    <property type="term" value="F:clathrin heavy chain binding"/>
    <property type="evidence" value="ECO:0007669"/>
    <property type="project" value="TreeGrafter"/>
</dbReference>
<sequence length="343" mass="37385">MEDFDAFVGSGGDHASSRPFDGDEYAGYDPRLPSQRFDSFRAPEENYGEDHYTQGNSKGLGDLDEEDEFGAPKGASVNSEPFDFVGNDKPSPFHSGFDDEIGDGHSSSMSANFGQSFEPSGDFSGGIDSNGKSHSGGFGYGYPPDSGFQGGASVLPPPEEMQAEDGYPLREWKRKNAIHLEEKAKNEREKLSQIIDAADAYKDSFYEKRRAHCVATKNNNREKEKVFLENHKNFHATAEKHYWKAVAELVPHELPTIETKGRGKSDPKKPAVVINHGPKPGKATDLTRMRQVLVKLKHNPPAHMKAPPLPPAAPATGADTQAKANKESSGDTSAQAPAPQENK</sequence>
<evidence type="ECO:0000256" key="8">
    <source>
        <dbReference type="SAM" id="MobiDB-lite"/>
    </source>
</evidence>
<comment type="function">
    <text evidence="1 7">Clathrin is the major protein of the polyhedral coat of coated pits and vesicles.</text>
</comment>
<dbReference type="GO" id="GO:0030132">
    <property type="term" value="C:clathrin coat of coated pit"/>
    <property type="evidence" value="ECO:0007669"/>
    <property type="project" value="InterPro"/>
</dbReference>
<evidence type="ECO:0000256" key="4">
    <source>
        <dbReference type="ARBA" id="ARBA00023136"/>
    </source>
</evidence>
<keyword evidence="6 7" id="KW-0968">Cytoplasmic vesicle</keyword>
<evidence type="ECO:0000256" key="2">
    <source>
        <dbReference type="ARBA" id="ARBA00004180"/>
    </source>
</evidence>
<reference evidence="9" key="1">
    <citation type="submission" date="2021-08" db="EMBL/GenBank/DDBJ databases">
        <title>WGS assembly of Ceratopteris richardii.</title>
        <authorList>
            <person name="Marchant D.B."/>
            <person name="Chen G."/>
            <person name="Jenkins J."/>
            <person name="Shu S."/>
            <person name="Leebens-Mack J."/>
            <person name="Grimwood J."/>
            <person name="Schmutz J."/>
            <person name="Soltis P."/>
            <person name="Soltis D."/>
            <person name="Chen Z.-H."/>
        </authorList>
    </citation>
    <scope>NUCLEOTIDE SEQUENCE</scope>
    <source>
        <strain evidence="9">Whitten #5841</strain>
        <tissue evidence="9">Leaf</tissue>
    </source>
</reference>
<feature type="region of interest" description="Disordered" evidence="8">
    <location>
        <begin position="1"/>
        <end position="168"/>
    </location>
</feature>
<comment type="similarity">
    <text evidence="3 7">Belongs to the clathrin light chain family.</text>
</comment>
<dbReference type="PANTHER" id="PTHR10639:SF7">
    <property type="entry name" value="CLATHRIN LIGHT CHAIN"/>
    <property type="match status" value="1"/>
</dbReference>
<keyword evidence="10" id="KW-1185">Reference proteome</keyword>
<evidence type="ECO:0000256" key="3">
    <source>
        <dbReference type="ARBA" id="ARBA00005263"/>
    </source>
</evidence>
<evidence type="ECO:0000256" key="6">
    <source>
        <dbReference type="ARBA" id="ARBA00023329"/>
    </source>
</evidence>
<evidence type="ECO:0000256" key="7">
    <source>
        <dbReference type="RuleBase" id="RU363137"/>
    </source>
</evidence>
<organism evidence="9 10">
    <name type="scientific">Ceratopteris richardii</name>
    <name type="common">Triangle waterfern</name>
    <dbReference type="NCBI Taxonomy" id="49495"/>
    <lineage>
        <taxon>Eukaryota</taxon>
        <taxon>Viridiplantae</taxon>
        <taxon>Streptophyta</taxon>
        <taxon>Embryophyta</taxon>
        <taxon>Tracheophyta</taxon>
        <taxon>Polypodiopsida</taxon>
        <taxon>Polypodiidae</taxon>
        <taxon>Polypodiales</taxon>
        <taxon>Pteridineae</taxon>
        <taxon>Pteridaceae</taxon>
        <taxon>Parkerioideae</taxon>
        <taxon>Ceratopteris</taxon>
    </lineage>
</organism>
<evidence type="ECO:0000313" key="9">
    <source>
        <dbReference type="EMBL" id="KAH7331505.1"/>
    </source>
</evidence>
<gene>
    <name evidence="9" type="ORF">KP509_20G037000</name>
</gene>
<feature type="compositionally biased region" description="Polar residues" evidence="8">
    <location>
        <begin position="105"/>
        <end position="118"/>
    </location>
</feature>
<comment type="subcellular location">
    <subcellularLocation>
        <location evidence="2 7">Cytoplasmic vesicle membrane</location>
        <topology evidence="2 7">Peripheral membrane protein</topology>
        <orientation evidence="2 7">Cytoplasmic side</orientation>
    </subcellularLocation>
    <subcellularLocation>
        <location evidence="7">Membrane</location>
        <location evidence="7">Coated pit</location>
        <topology evidence="7">Peripheral membrane protein</topology>
        <orientation evidence="7">Cytoplasmic side</orientation>
    </subcellularLocation>
    <text evidence="7">Cytoplasmic face of coated pits and vesicles.</text>
</comment>
<feature type="region of interest" description="Disordered" evidence="8">
    <location>
        <begin position="256"/>
        <end position="343"/>
    </location>
</feature>
<dbReference type="Pfam" id="PF01086">
    <property type="entry name" value="Clathrin_lg_ch"/>
    <property type="match status" value="1"/>
</dbReference>
<dbReference type="GO" id="GO:0072583">
    <property type="term" value="P:clathrin-dependent endocytosis"/>
    <property type="evidence" value="ECO:0007669"/>
    <property type="project" value="TreeGrafter"/>
</dbReference>
<name>A0A8T2SHJ8_CERRI</name>
<keyword evidence="4 7" id="KW-0472">Membrane</keyword>